<dbReference type="Proteomes" id="UP000192939">
    <property type="component" value="Unassembled WGS sequence"/>
</dbReference>
<organism evidence="2 3">
    <name type="scientific">Paenibacillus barengoltzii J12</name>
    <dbReference type="NCBI Taxonomy" id="935846"/>
    <lineage>
        <taxon>Bacteria</taxon>
        <taxon>Bacillati</taxon>
        <taxon>Bacillota</taxon>
        <taxon>Bacilli</taxon>
        <taxon>Bacillales</taxon>
        <taxon>Paenibacillaceae</taxon>
        <taxon>Paenibacillus</taxon>
    </lineage>
</organism>
<reference evidence="2 3" key="1">
    <citation type="submission" date="2017-04" db="EMBL/GenBank/DDBJ databases">
        <authorList>
            <person name="Varghese N."/>
            <person name="Submissions S."/>
        </authorList>
    </citation>
    <scope>NUCLEOTIDE SEQUENCE [LARGE SCALE GENOMIC DNA]</scope>
    <source>
        <strain evidence="2 3">J12</strain>
    </source>
</reference>
<accession>A0ABY1LY86</accession>
<protein>
    <submittedName>
        <fullName evidence="2">Uncharacterized protein</fullName>
    </submittedName>
</protein>
<evidence type="ECO:0000256" key="1">
    <source>
        <dbReference type="SAM" id="MobiDB-lite"/>
    </source>
</evidence>
<proteinExistence type="predicted"/>
<comment type="caution">
    <text evidence="2">The sequence shown here is derived from an EMBL/GenBank/DDBJ whole genome shotgun (WGS) entry which is preliminary data.</text>
</comment>
<dbReference type="EMBL" id="FXAE01000023">
    <property type="protein sequence ID" value="SMF32071.1"/>
    <property type="molecule type" value="Genomic_DNA"/>
</dbReference>
<keyword evidence="3" id="KW-1185">Reference proteome</keyword>
<name>A0ABY1LY86_9BACL</name>
<evidence type="ECO:0000313" key="3">
    <source>
        <dbReference type="Proteomes" id="UP000192939"/>
    </source>
</evidence>
<evidence type="ECO:0000313" key="2">
    <source>
        <dbReference type="EMBL" id="SMF32071.1"/>
    </source>
</evidence>
<gene>
    <name evidence="2" type="ORF">SAMN02744124_02433</name>
</gene>
<feature type="region of interest" description="Disordered" evidence="1">
    <location>
        <begin position="1"/>
        <end position="26"/>
    </location>
</feature>
<sequence length="70" mass="7981">MSRSLLHDYPYSSGDNSEIQSPIHPHLSLNKRDNHIKGLGDYMMQVLYMIIPINQAATQRSNRQSIPTSL</sequence>